<name>A0A2B4RTI5_STYPI</name>
<proteinExistence type="predicted"/>
<gene>
    <name evidence="1" type="ORF">AWC38_SpisGene15964</name>
</gene>
<organism evidence="1 2">
    <name type="scientific">Stylophora pistillata</name>
    <name type="common">Smooth cauliflower coral</name>
    <dbReference type="NCBI Taxonomy" id="50429"/>
    <lineage>
        <taxon>Eukaryota</taxon>
        <taxon>Metazoa</taxon>
        <taxon>Cnidaria</taxon>
        <taxon>Anthozoa</taxon>
        <taxon>Hexacorallia</taxon>
        <taxon>Scleractinia</taxon>
        <taxon>Astrocoeniina</taxon>
        <taxon>Pocilloporidae</taxon>
        <taxon>Stylophora</taxon>
    </lineage>
</organism>
<sequence>MRIRSAILRNHLNPELSRFKPFQLRMYIHMYAAISRQPAFTSAEFSQGGRHDLEPNIFPSDPAAQSIDGAIKDLLDNLQEIKVRLWRDKRVNNSAILEVITKHQDLVSTELLRESNKKLCLDTFEEYSAIMFYIVTEDPEFVKDYSVAFRPPDLSLSLAS</sequence>
<keyword evidence="2" id="KW-1185">Reference proteome</keyword>
<reference evidence="2" key="1">
    <citation type="journal article" date="2017" name="bioRxiv">
        <title>Comparative analysis of the genomes of Stylophora pistillata and Acropora digitifera provides evidence for extensive differences between species of corals.</title>
        <authorList>
            <person name="Voolstra C.R."/>
            <person name="Li Y."/>
            <person name="Liew Y.J."/>
            <person name="Baumgarten S."/>
            <person name="Zoccola D."/>
            <person name="Flot J.-F."/>
            <person name="Tambutte S."/>
            <person name="Allemand D."/>
            <person name="Aranda M."/>
        </authorList>
    </citation>
    <scope>NUCLEOTIDE SEQUENCE [LARGE SCALE GENOMIC DNA]</scope>
</reference>
<dbReference type="AlphaFoldDB" id="A0A2B4RTI5"/>
<comment type="caution">
    <text evidence="1">The sequence shown here is derived from an EMBL/GenBank/DDBJ whole genome shotgun (WGS) entry which is preliminary data.</text>
</comment>
<protein>
    <submittedName>
        <fullName evidence="1">Uncharacterized protein</fullName>
    </submittedName>
</protein>
<dbReference type="Proteomes" id="UP000225706">
    <property type="component" value="Unassembled WGS sequence"/>
</dbReference>
<dbReference type="EMBL" id="LSMT01000351">
    <property type="protein sequence ID" value="PFX19628.1"/>
    <property type="molecule type" value="Genomic_DNA"/>
</dbReference>
<evidence type="ECO:0000313" key="1">
    <source>
        <dbReference type="EMBL" id="PFX19628.1"/>
    </source>
</evidence>
<evidence type="ECO:0000313" key="2">
    <source>
        <dbReference type="Proteomes" id="UP000225706"/>
    </source>
</evidence>
<accession>A0A2B4RTI5</accession>